<gene>
    <name evidence="2" type="ORF">K8V23_07780</name>
</gene>
<protein>
    <submittedName>
        <fullName evidence="2">Uncharacterized protein</fullName>
    </submittedName>
</protein>
<feature type="compositionally biased region" description="Polar residues" evidence="1">
    <location>
        <begin position="198"/>
        <end position="212"/>
    </location>
</feature>
<proteinExistence type="predicted"/>
<accession>A0A921K700</accession>
<dbReference type="Proteomes" id="UP000784793">
    <property type="component" value="Unassembled WGS sequence"/>
</dbReference>
<feature type="compositionally biased region" description="Basic and acidic residues" evidence="1">
    <location>
        <begin position="176"/>
        <end position="197"/>
    </location>
</feature>
<evidence type="ECO:0000313" key="2">
    <source>
        <dbReference type="EMBL" id="HJF10662.1"/>
    </source>
</evidence>
<dbReference type="AlphaFoldDB" id="A0A921K700"/>
<feature type="region of interest" description="Disordered" evidence="1">
    <location>
        <begin position="164"/>
        <end position="259"/>
    </location>
</feature>
<dbReference type="EMBL" id="DYXB01000124">
    <property type="protein sequence ID" value="HJF10662.1"/>
    <property type="molecule type" value="Genomic_DNA"/>
</dbReference>
<reference evidence="2" key="1">
    <citation type="journal article" date="2021" name="PeerJ">
        <title>Extensive microbial diversity within the chicken gut microbiome revealed by metagenomics and culture.</title>
        <authorList>
            <person name="Gilroy R."/>
            <person name="Ravi A."/>
            <person name="Getino M."/>
            <person name="Pursley I."/>
            <person name="Horton D.L."/>
            <person name="Alikhan N.F."/>
            <person name="Baker D."/>
            <person name="Gharbi K."/>
            <person name="Hall N."/>
            <person name="Watson M."/>
            <person name="Adriaenssens E.M."/>
            <person name="Foster-Nyarko E."/>
            <person name="Jarju S."/>
            <person name="Secka A."/>
            <person name="Antonio M."/>
            <person name="Oren A."/>
            <person name="Chaudhuri R.R."/>
            <person name="La Ragione R."/>
            <person name="Hildebrand F."/>
            <person name="Pallen M.J."/>
        </authorList>
    </citation>
    <scope>NUCLEOTIDE SEQUENCE</scope>
    <source>
        <strain evidence="2">CHK194-22301</strain>
    </source>
</reference>
<feature type="compositionally biased region" description="Polar residues" evidence="1">
    <location>
        <begin position="164"/>
        <end position="175"/>
    </location>
</feature>
<evidence type="ECO:0000256" key="1">
    <source>
        <dbReference type="SAM" id="MobiDB-lite"/>
    </source>
</evidence>
<sequence length="349" mass="39366">MAERRMLSKSLLMDNKFLTLSNDSKSLYLYLLMFADDDGIVKRSIMIDSVLNATDNNYSELEEKGLIIAISGNDEIRVITNWNGIETIREKLYSPTIYLNVRSRLYLKTDFSYTLNKNDPSVFSSADKWINDGRPKNIKDFKPLIQQHLKEVQYMDGTSTVQVQDMDGTSASPDQNRSDQYRLDQSRTDQDSKDQISQEKINSANMQLSSSNGGIGENASSVDSSTSSKDNNATRESGRDTGLPSGVDRGVSNDTAISKQNINQPYQDEIDSLFNYLNQQSNINISDNDRLANVFSQLVQNGYDIKDIQAGINDILDFANEAPQYQHEKPLTQLLIQHLSTYTRKAMDS</sequence>
<reference evidence="2" key="2">
    <citation type="submission" date="2021-09" db="EMBL/GenBank/DDBJ databases">
        <authorList>
            <person name="Gilroy R."/>
        </authorList>
    </citation>
    <scope>NUCLEOTIDE SEQUENCE</scope>
    <source>
        <strain evidence="2">CHK194-22301</strain>
    </source>
</reference>
<name>A0A921K700_9LACO</name>
<organism evidence="2 3">
    <name type="scientific">Lactobacillus crispatus</name>
    <dbReference type="NCBI Taxonomy" id="47770"/>
    <lineage>
        <taxon>Bacteria</taxon>
        <taxon>Bacillati</taxon>
        <taxon>Bacillota</taxon>
        <taxon>Bacilli</taxon>
        <taxon>Lactobacillales</taxon>
        <taxon>Lactobacillaceae</taxon>
        <taxon>Lactobacillus</taxon>
    </lineage>
</organism>
<comment type="caution">
    <text evidence="2">The sequence shown here is derived from an EMBL/GenBank/DDBJ whole genome shotgun (WGS) entry which is preliminary data.</text>
</comment>
<evidence type="ECO:0000313" key="3">
    <source>
        <dbReference type="Proteomes" id="UP000784793"/>
    </source>
</evidence>